<dbReference type="RefSeq" id="WP_158386740.1">
    <property type="nucleotide sequence ID" value="NZ_CP010070.1"/>
</dbReference>
<organism evidence="1 2">
    <name type="scientific">Candidatus Methanoplasma termitum</name>
    <dbReference type="NCBI Taxonomy" id="1577791"/>
    <lineage>
        <taxon>Archaea</taxon>
        <taxon>Methanobacteriati</taxon>
        <taxon>Thermoplasmatota</taxon>
        <taxon>Thermoplasmata</taxon>
        <taxon>Methanomassiliicoccales</taxon>
        <taxon>Methanomassiliicoccaceae</taxon>
        <taxon>Candidatus Methanoplasma</taxon>
    </lineage>
</organism>
<dbReference type="KEGG" id="mear:Mpt1_c05570"/>
<sequence>MEGIGCGPESIASMIGGHIEHKKDAENAYHERFAIIAQKIREIVEK</sequence>
<evidence type="ECO:0000313" key="1">
    <source>
        <dbReference type="EMBL" id="AIZ56447.1"/>
    </source>
</evidence>
<gene>
    <name evidence="1" type="ORF">Mpt1_c05570</name>
</gene>
<dbReference type="AlphaFoldDB" id="A0A0A7LDP5"/>
<name>A0A0A7LDP5_9ARCH</name>
<proteinExistence type="predicted"/>
<reference evidence="1 2" key="1">
    <citation type="journal article" date="2014" name="Appl. Environ. Microbiol.">
        <title>Comparative Genome Analysis of 'Candidatus Methanoplasma termitum' Indicates a New Mode of Energy Metabolism in the Seventh Order of Methanogens.</title>
        <authorList>
            <person name="Lang K."/>
            <person name="Schuldes J."/>
            <person name="Klingl A."/>
            <person name="Poehlein A."/>
            <person name="Daniel R."/>
            <person name="Brune A."/>
        </authorList>
    </citation>
    <scope>NUCLEOTIDE SEQUENCE [LARGE SCALE GENOMIC DNA]</scope>
    <source>
        <strain evidence="2">Mpt1</strain>
    </source>
</reference>
<dbReference type="HOGENOM" id="CLU_3178391_0_0_2"/>
<accession>A0A0A7LDP5</accession>
<protein>
    <submittedName>
        <fullName evidence="1">Uncharacterized protein</fullName>
    </submittedName>
</protein>
<dbReference type="GeneID" id="43502776"/>
<evidence type="ECO:0000313" key="2">
    <source>
        <dbReference type="Proteomes" id="UP000030787"/>
    </source>
</evidence>
<dbReference type="EMBL" id="CP010070">
    <property type="protein sequence ID" value="AIZ56447.1"/>
    <property type="molecule type" value="Genomic_DNA"/>
</dbReference>
<keyword evidence="2" id="KW-1185">Reference proteome</keyword>
<dbReference type="Proteomes" id="UP000030787">
    <property type="component" value="Chromosome"/>
</dbReference>